<proteinExistence type="predicted"/>
<evidence type="ECO:0000313" key="1">
    <source>
        <dbReference type="EMBL" id="MEM5403145.1"/>
    </source>
</evidence>
<name>A0ACC6RNK5_9BURK</name>
<comment type="caution">
    <text evidence="1">The sequence shown here is derived from an EMBL/GenBank/DDBJ whole genome shotgun (WGS) entry which is preliminary data.</text>
</comment>
<protein>
    <submittedName>
        <fullName evidence="1">Transglycosylase SLT domain-containing protein</fullName>
    </submittedName>
</protein>
<organism evidence="1 2">
    <name type="scientific">Paraburkholderia unamae</name>
    <dbReference type="NCBI Taxonomy" id="219649"/>
    <lineage>
        <taxon>Bacteria</taxon>
        <taxon>Pseudomonadati</taxon>
        <taxon>Pseudomonadota</taxon>
        <taxon>Betaproteobacteria</taxon>
        <taxon>Burkholderiales</taxon>
        <taxon>Burkholderiaceae</taxon>
        <taxon>Paraburkholderia</taxon>
    </lineage>
</organism>
<sequence length="490" mass="55469">MTQLLAGLLCTFALSGTPGAEPPAAPPRVVPPAARQLSLTNKPWRGDFDAMLERHWIRVLVPYSRTLYFIDKGHEHGLTAELVRDFERYVNDTYPDRLDKRPLTVVLIPTTRDRLLPDLNAGLGDIAAGNLTVTDERQKLVDFVASIEGPDVREVVVTGPKSPVLATVDDLAGKTVHVRRSSSYYESLSALDRQFRASRRPPIKLVLLPDALEDEDALEMLNAGLLQILVVDNWKADMWAQVLPDIKVHDDLALRTEGKTGWAIRKNSPQLRDAIAGFDRNYVDLRSVAEYRLEQYMRRFKQISNSSRAAELKRFEQTLAIFRQYGNQYRFDPLMLAAQGYQESRLDQRARSPVGAIGIMQITPATGKQMDVGNIRVAESNIHAGTKYMDHLMTRYFPDARFSEDDRTLFAFASYNAGPANIARMRKEAAKRGLDPNKWFNNVEIVVAEKIGMETTTYVRNIYKYYTSYRLITQAEAMRARAMAKARQQG</sequence>
<evidence type="ECO:0000313" key="2">
    <source>
        <dbReference type="Proteomes" id="UP001392318"/>
    </source>
</evidence>
<reference evidence="1" key="1">
    <citation type="submission" date="2024-01" db="EMBL/GenBank/DDBJ databases">
        <title>The diversity of rhizobia nodulating Mimosa spp. in eleven states of Brazil covering several biomes is determined by host plant, location, and edaphic factors.</title>
        <authorList>
            <person name="Rouws L."/>
            <person name="Barauna A."/>
            <person name="Beukes C."/>
            <person name="De Faria S.M."/>
            <person name="Gross E."/>
            <person name="Dos Reis Junior F.B."/>
            <person name="Simon M."/>
            <person name="Maluk M."/>
            <person name="Odee D.W."/>
            <person name="Kenicer G."/>
            <person name="Young J.P.W."/>
            <person name="Reis V.M."/>
            <person name="Zilli J."/>
            <person name="James E.K."/>
        </authorList>
    </citation>
    <scope>NUCLEOTIDE SEQUENCE</scope>
    <source>
        <strain evidence="1">JPY452</strain>
    </source>
</reference>
<accession>A0ACC6RNK5</accession>
<gene>
    <name evidence="1" type="ORF">VSR83_24225</name>
</gene>
<keyword evidence="2" id="KW-1185">Reference proteome</keyword>
<dbReference type="Proteomes" id="UP001392318">
    <property type="component" value="Unassembled WGS sequence"/>
</dbReference>
<dbReference type="EMBL" id="JAYMRU010000018">
    <property type="protein sequence ID" value="MEM5403145.1"/>
    <property type="molecule type" value="Genomic_DNA"/>
</dbReference>